<dbReference type="EMBL" id="FQXI01000002">
    <property type="protein sequence ID" value="SHH09008.1"/>
    <property type="molecule type" value="Genomic_DNA"/>
</dbReference>
<dbReference type="STRING" id="1120995.SAMN02745245_00501"/>
<keyword evidence="6" id="KW-0540">Nuclease</keyword>
<accession>A0A1M5Q4S9</accession>
<dbReference type="InterPro" id="IPR038729">
    <property type="entry name" value="Rad50/SbcC_AAA"/>
</dbReference>
<evidence type="ECO:0000256" key="2">
    <source>
        <dbReference type="ARBA" id="ARBA00011322"/>
    </source>
</evidence>
<comment type="similarity">
    <text evidence="1">Belongs to the SMC family. SbcC subfamily.</text>
</comment>
<dbReference type="Pfam" id="PF13558">
    <property type="entry name" value="SbcC_Walker_B"/>
    <property type="match status" value="1"/>
</dbReference>
<dbReference type="RefSeq" id="WP_073183442.1">
    <property type="nucleotide sequence ID" value="NZ_FQXI01000002.1"/>
</dbReference>
<dbReference type="GO" id="GO:0004527">
    <property type="term" value="F:exonuclease activity"/>
    <property type="evidence" value="ECO:0007669"/>
    <property type="project" value="UniProtKB-KW"/>
</dbReference>
<comment type="subunit">
    <text evidence="2">Heterodimer of SbcC and SbcD.</text>
</comment>
<evidence type="ECO:0000256" key="1">
    <source>
        <dbReference type="ARBA" id="ARBA00006930"/>
    </source>
</evidence>
<evidence type="ECO:0000313" key="6">
    <source>
        <dbReference type="EMBL" id="SHH09008.1"/>
    </source>
</evidence>
<keyword evidence="7" id="KW-1185">Reference proteome</keyword>
<keyword evidence="6" id="KW-0378">Hydrolase</keyword>
<dbReference type="Pfam" id="PF13476">
    <property type="entry name" value="AAA_23"/>
    <property type="match status" value="1"/>
</dbReference>
<feature type="domain" description="Rad50/SbcC-type AAA" evidence="5">
    <location>
        <begin position="5"/>
        <end position="213"/>
    </location>
</feature>
<reference evidence="7" key="1">
    <citation type="submission" date="2016-11" db="EMBL/GenBank/DDBJ databases">
        <authorList>
            <person name="Varghese N."/>
            <person name="Submissions S."/>
        </authorList>
    </citation>
    <scope>NUCLEOTIDE SEQUENCE [LARGE SCALE GENOMIC DNA]</scope>
    <source>
        <strain evidence="7">DSM 21120</strain>
    </source>
</reference>
<keyword evidence="4" id="KW-0175">Coiled coil</keyword>
<dbReference type="GO" id="GO:0006302">
    <property type="term" value="P:double-strand break repair"/>
    <property type="evidence" value="ECO:0007669"/>
    <property type="project" value="InterPro"/>
</dbReference>
<gene>
    <name evidence="6" type="ORF">SAMN02745245_00501</name>
</gene>
<dbReference type="OrthoDB" id="9795626at2"/>
<dbReference type="InterPro" id="IPR027417">
    <property type="entry name" value="P-loop_NTPase"/>
</dbReference>
<feature type="coiled-coil region" evidence="4">
    <location>
        <begin position="383"/>
        <end position="451"/>
    </location>
</feature>
<evidence type="ECO:0000259" key="5">
    <source>
        <dbReference type="Pfam" id="PF13476"/>
    </source>
</evidence>
<dbReference type="Gene3D" id="3.40.50.300">
    <property type="entry name" value="P-loop containing nucleotide triphosphate hydrolases"/>
    <property type="match status" value="2"/>
</dbReference>
<dbReference type="SUPFAM" id="SSF52540">
    <property type="entry name" value="P-loop containing nucleoside triphosphate hydrolases"/>
    <property type="match status" value="1"/>
</dbReference>
<evidence type="ECO:0000256" key="3">
    <source>
        <dbReference type="ARBA" id="ARBA00013368"/>
    </source>
</evidence>
<evidence type="ECO:0000313" key="7">
    <source>
        <dbReference type="Proteomes" id="UP000184032"/>
    </source>
</evidence>
<sequence>MRPIKLTLSAFGPYANKTVLDLDSLGERGLYLITGDTGSGKTTIFDAIIYALYGDPSGENRDANMFRSKYAAVETPTFVELVFKYGEKEYTVKRNPEYERPSKRGTGMATQKAEAELICPDGRIITKTREVTEEINKIIGVDRNQYKQIAMIAQGEFLELLLASTDERKEIFRKIFNTEPYEKLQRELSSEASKLYKELEKHKNSIRQYIDGIKVREDSELSDQLNMGKNSEITTEETVEILKKIIEQDEIEKSEVKEKLDNTEKTLSEISEKIAKAKDNEKTKLNLEQNKIEFLEISPKREEAERNLKLEEEKKSSREQLKEETLILKRELEKYIELDEVQSEILKIEKSLENEKTSLESLTKSSELISKEISEKLKEQSDLKDCRADREKLLSKIDKLENKGRKVESVIEAFHEYNNLKELLESEQQNYKVLSSEMESAKNQYDIQNKAYLDEQAGILASELRESEPCPVCGSTEHPLKAKLSEKAPDRETLDKLKENYEKLSLKSSAASGKCSEISGKVESKRLEIEKSSTEIFKEVDFSNVYAELLESKNKLLLEREELLKELEISNGNVEKLEELERTLPMLNKREEDIKRETLERDRQIADLKSSVKHKSEGLEKLRKNLAHSSREEAEMVILEKEQVLNKMERDYSEAVSKLDSIKSEITRLESKIKTLEEEIQVAEEVNIELEEKRRFDLQREKSGYMEEFTSISSRLDNNNSALENINLQLKTLGKGETKYTWVSSLSKTANGNIAGKEKIMLETYIQMTYFDRIIARANTRFMNMTNGQYELKRRVEQENNRSQSGLELNIIDHYNGSERSVKTLSGGESFKASLSLALGLSDEVQSSAGGIKLDTMFVDEGFGSLDDESLSQAIQTLSSLSEGNRLVGIISHVSELKEKIDRQIIVKKDKTGCSSVSIVT</sequence>
<dbReference type="PANTHER" id="PTHR32114">
    <property type="entry name" value="ABC TRANSPORTER ABCH.3"/>
    <property type="match status" value="1"/>
</dbReference>
<protein>
    <recommendedName>
        <fullName evidence="3">Nuclease SbcCD subunit C</fullName>
    </recommendedName>
</protein>
<keyword evidence="6" id="KW-0269">Exonuclease</keyword>
<name>A0A1M5Q4S9_9FIRM</name>
<feature type="coiled-coil region" evidence="4">
    <location>
        <begin position="239"/>
        <end position="358"/>
    </location>
</feature>
<feature type="coiled-coil region" evidence="4">
    <location>
        <begin position="546"/>
        <end position="597"/>
    </location>
</feature>
<evidence type="ECO:0000256" key="4">
    <source>
        <dbReference type="SAM" id="Coils"/>
    </source>
</evidence>
<dbReference type="Proteomes" id="UP000184032">
    <property type="component" value="Unassembled WGS sequence"/>
</dbReference>
<proteinExistence type="inferred from homology"/>
<dbReference type="GO" id="GO:0016887">
    <property type="term" value="F:ATP hydrolysis activity"/>
    <property type="evidence" value="ECO:0007669"/>
    <property type="project" value="InterPro"/>
</dbReference>
<dbReference type="PANTHER" id="PTHR32114:SF2">
    <property type="entry name" value="ABC TRANSPORTER ABCH.3"/>
    <property type="match status" value="1"/>
</dbReference>
<dbReference type="AlphaFoldDB" id="A0A1M5Q4S9"/>
<organism evidence="6 7">
    <name type="scientific">Anaerosphaera aminiphila DSM 21120</name>
    <dbReference type="NCBI Taxonomy" id="1120995"/>
    <lineage>
        <taxon>Bacteria</taxon>
        <taxon>Bacillati</taxon>
        <taxon>Bacillota</taxon>
        <taxon>Tissierellia</taxon>
        <taxon>Tissierellales</taxon>
        <taxon>Peptoniphilaceae</taxon>
        <taxon>Anaerosphaera</taxon>
    </lineage>
</organism>
<feature type="coiled-coil region" evidence="4">
    <location>
        <begin position="631"/>
        <end position="693"/>
    </location>
</feature>